<dbReference type="SUPFAM" id="SSF47095">
    <property type="entry name" value="HMG-box"/>
    <property type="match status" value="1"/>
</dbReference>
<evidence type="ECO:0000259" key="2">
    <source>
        <dbReference type="Pfam" id="PF00505"/>
    </source>
</evidence>
<accession>A0A9N9FS92</accession>
<dbReference type="InterPro" id="IPR036910">
    <property type="entry name" value="HMG_box_dom_sf"/>
</dbReference>
<comment type="caution">
    <text evidence="3">The sequence shown here is derived from an EMBL/GenBank/DDBJ whole genome shotgun (WGS) entry which is preliminary data.</text>
</comment>
<proteinExistence type="predicted"/>
<evidence type="ECO:0000313" key="3">
    <source>
        <dbReference type="EMBL" id="CAG8553990.1"/>
    </source>
</evidence>
<name>A0A9N9FS92_9GLOM</name>
<reference evidence="3" key="1">
    <citation type="submission" date="2021-06" db="EMBL/GenBank/DDBJ databases">
        <authorList>
            <person name="Kallberg Y."/>
            <person name="Tangrot J."/>
            <person name="Rosling A."/>
        </authorList>
    </citation>
    <scope>NUCLEOTIDE SEQUENCE</scope>
    <source>
        <strain evidence="3">MT106</strain>
    </source>
</reference>
<dbReference type="Pfam" id="PF00505">
    <property type="entry name" value="HMG_box"/>
    <property type="match status" value="1"/>
</dbReference>
<feature type="compositionally biased region" description="Polar residues" evidence="1">
    <location>
        <begin position="25"/>
        <end position="39"/>
    </location>
</feature>
<dbReference type="EMBL" id="CAJVPL010001126">
    <property type="protein sequence ID" value="CAG8553990.1"/>
    <property type="molecule type" value="Genomic_DNA"/>
</dbReference>
<dbReference type="InterPro" id="IPR009071">
    <property type="entry name" value="HMG_box_dom"/>
</dbReference>
<feature type="compositionally biased region" description="Low complexity" evidence="1">
    <location>
        <begin position="1"/>
        <end position="15"/>
    </location>
</feature>
<dbReference type="Gene3D" id="1.10.30.10">
    <property type="entry name" value="High mobility group box domain"/>
    <property type="match status" value="1"/>
</dbReference>
<gene>
    <name evidence="3" type="ORF">AGERDE_LOCUS6813</name>
</gene>
<dbReference type="AlphaFoldDB" id="A0A9N9FS92"/>
<evidence type="ECO:0000313" key="4">
    <source>
        <dbReference type="Proteomes" id="UP000789831"/>
    </source>
</evidence>
<feature type="region of interest" description="Disordered" evidence="1">
    <location>
        <begin position="145"/>
        <end position="249"/>
    </location>
</feature>
<keyword evidence="4" id="KW-1185">Reference proteome</keyword>
<feature type="domain" description="HMG box" evidence="2">
    <location>
        <begin position="85"/>
        <end position="144"/>
    </location>
</feature>
<dbReference type="OrthoDB" id="6247875at2759"/>
<feature type="compositionally biased region" description="Low complexity" evidence="1">
    <location>
        <begin position="219"/>
        <end position="243"/>
    </location>
</feature>
<sequence>MSSPTSTTSNTQKSSSEQHRPYIFINSNDPVNPNKIISSTDDDKNGGNESSLAQPFFKLPFPPKFSLEDLLVTTKKDESTRSKMPNAFIIYRRAFVKTAREEGYRLPMTMVSTMASQSWKLESAVVKTEYKRVAKLAKVQYELSVKHEDDKNSSSKAKSKSVKKQSRAASSSPYKASVPQKENKNSFPSSPQLDDNNKDSLSSSPQLDDNNNPPFDPFSSLTPSPSLIHSPISPHSPITPLTPYSSLPEHQQESMSSIFSTASAQFFDSNSIKACSKIDDFAAPFIYEFEEFLNEHDDDNSNSNTDSDEFSLFFEVL</sequence>
<feature type="region of interest" description="Disordered" evidence="1">
    <location>
        <begin position="1"/>
        <end position="53"/>
    </location>
</feature>
<feature type="compositionally biased region" description="Basic residues" evidence="1">
    <location>
        <begin position="157"/>
        <end position="166"/>
    </location>
</feature>
<protein>
    <submittedName>
        <fullName evidence="3">7997_t:CDS:1</fullName>
    </submittedName>
</protein>
<organism evidence="3 4">
    <name type="scientific">Ambispora gerdemannii</name>
    <dbReference type="NCBI Taxonomy" id="144530"/>
    <lineage>
        <taxon>Eukaryota</taxon>
        <taxon>Fungi</taxon>
        <taxon>Fungi incertae sedis</taxon>
        <taxon>Mucoromycota</taxon>
        <taxon>Glomeromycotina</taxon>
        <taxon>Glomeromycetes</taxon>
        <taxon>Archaeosporales</taxon>
        <taxon>Ambisporaceae</taxon>
        <taxon>Ambispora</taxon>
    </lineage>
</organism>
<dbReference type="Proteomes" id="UP000789831">
    <property type="component" value="Unassembled WGS sequence"/>
</dbReference>
<evidence type="ECO:0000256" key="1">
    <source>
        <dbReference type="SAM" id="MobiDB-lite"/>
    </source>
</evidence>